<dbReference type="HOGENOM" id="CLU_3149492_0_0_9"/>
<dbReference type="KEGG" id="bli:BL07009"/>
<name>Q65M74_BACLD</name>
<keyword evidence="2" id="KW-1185">Reference proteome</keyword>
<dbReference type="EMBL" id="CP000002">
    <property type="protein sequence ID" value="ABP97355.1"/>
    <property type="molecule type" value="Genomic_DNA"/>
</dbReference>
<evidence type="ECO:0000313" key="1">
    <source>
        <dbReference type="EMBL" id="ABP97355.1"/>
    </source>
</evidence>
<evidence type="ECO:0000313" key="2">
    <source>
        <dbReference type="Proteomes" id="UP000000606"/>
    </source>
</evidence>
<protein>
    <submittedName>
        <fullName evidence="1">Uncharacterized protein</fullName>
    </submittedName>
</protein>
<organism evidence="1 2">
    <name type="scientific">Bacillus licheniformis (strain ATCC 14580 / DSM 13 / JCM 2505 / CCUG 7422 / NBRC 12200 / NCIMB 9375 / NCTC 10341 / NRRL NRS-1264 / Gibson 46)</name>
    <dbReference type="NCBI Taxonomy" id="279010"/>
    <lineage>
        <taxon>Bacteria</taxon>
        <taxon>Bacillati</taxon>
        <taxon>Bacillota</taxon>
        <taxon>Bacilli</taxon>
        <taxon>Bacillales</taxon>
        <taxon>Bacillaceae</taxon>
        <taxon>Bacillus</taxon>
    </lineage>
</organism>
<reference evidence="1 2" key="1">
    <citation type="journal article" date="2004" name="Genome Biol.">
        <title>Complete genome sequence of the industrial bacterium Bacillus licheniformis and comparisons with closely related Bacillus species.</title>
        <authorList>
            <person name="Rey M.W."/>
            <person name="Ramaiya P."/>
            <person name="Nelson B.A."/>
            <person name="Brody-Karpin S.D."/>
            <person name="Zaretsky E.J."/>
            <person name="Tang M."/>
            <person name="Lopez de Leon A."/>
            <person name="Xiang H."/>
            <person name="Gusti V."/>
            <person name="Clausen I.G."/>
            <person name="Olsen P.B."/>
            <person name="Rasmussen M.D."/>
            <person name="Andersen J.T."/>
            <person name="Jorgensen P.L."/>
            <person name="Larsen T.S."/>
            <person name="Sorokin A."/>
            <person name="Bolotin A."/>
            <person name="Lapidus A."/>
            <person name="Galleron N."/>
            <person name="Ehrlich S.D."/>
            <person name="Berka R.M."/>
        </authorList>
    </citation>
    <scope>NUCLEOTIDE SEQUENCE [LARGE SCALE GENOMIC DNA]</scope>
    <source>
        <strain evidence="2">ATCC 14580 / DSM 13 / JCM 2505 / CCUG 7422 / NBRC 12200 / NCIMB 9375 / NCTC 10341 / NRRL NRS-1264 / Gibson 46</strain>
    </source>
</reference>
<accession>Q65M74</accession>
<proteinExistence type="predicted"/>
<gene>
    <name evidence="1" type="ordered locus">BL07009</name>
</gene>
<dbReference type="Proteomes" id="UP000000606">
    <property type="component" value="Chromosome"/>
</dbReference>
<sequence length="48" mass="5693">MKNLKYLLDFILNKVCSGFFTRFKVKRTKTFTAINISAVQTNFRYNPN</sequence>
<dbReference type="KEGG" id="bld:BLi00925"/>
<dbReference type="AlphaFoldDB" id="Q65M74"/>